<reference evidence="1" key="1">
    <citation type="submission" date="2014-09" db="EMBL/GenBank/DDBJ databases">
        <authorList>
            <person name="Magalhaes I.L.F."/>
            <person name="Oliveira U."/>
            <person name="Santos F.R."/>
            <person name="Vidigal T.H.D.A."/>
            <person name="Brescovit A.D."/>
            <person name="Santos A.J."/>
        </authorList>
    </citation>
    <scope>NUCLEOTIDE SEQUENCE</scope>
    <source>
        <tissue evidence="1">Shoot tissue taken approximately 20 cm above the soil surface</tissue>
    </source>
</reference>
<sequence length="73" mass="8562">MLRNPEENTDQIMEISTVQDSPRHICVMKSYNMAVYPSPSSLLNHLSLEFWKNNRYYLDSTTPSLSRSILQLR</sequence>
<reference evidence="1" key="2">
    <citation type="journal article" date="2015" name="Data Brief">
        <title>Shoot transcriptome of the giant reed, Arundo donax.</title>
        <authorList>
            <person name="Barrero R.A."/>
            <person name="Guerrero F.D."/>
            <person name="Moolhuijzen P."/>
            <person name="Goolsby J.A."/>
            <person name="Tidwell J."/>
            <person name="Bellgard S.E."/>
            <person name="Bellgard M.I."/>
        </authorList>
    </citation>
    <scope>NUCLEOTIDE SEQUENCE</scope>
    <source>
        <tissue evidence="1">Shoot tissue taken approximately 20 cm above the soil surface</tissue>
    </source>
</reference>
<organism evidence="1">
    <name type="scientific">Arundo donax</name>
    <name type="common">Giant reed</name>
    <name type="synonym">Donax arundinaceus</name>
    <dbReference type="NCBI Taxonomy" id="35708"/>
    <lineage>
        <taxon>Eukaryota</taxon>
        <taxon>Viridiplantae</taxon>
        <taxon>Streptophyta</taxon>
        <taxon>Embryophyta</taxon>
        <taxon>Tracheophyta</taxon>
        <taxon>Spermatophyta</taxon>
        <taxon>Magnoliopsida</taxon>
        <taxon>Liliopsida</taxon>
        <taxon>Poales</taxon>
        <taxon>Poaceae</taxon>
        <taxon>PACMAD clade</taxon>
        <taxon>Arundinoideae</taxon>
        <taxon>Arundineae</taxon>
        <taxon>Arundo</taxon>
    </lineage>
</organism>
<dbReference type="EMBL" id="GBRH01218216">
    <property type="protein sequence ID" value="JAD79679.1"/>
    <property type="molecule type" value="Transcribed_RNA"/>
</dbReference>
<dbReference type="AlphaFoldDB" id="A0A0A9CTP7"/>
<proteinExistence type="predicted"/>
<accession>A0A0A9CTP7</accession>
<name>A0A0A9CTP7_ARUDO</name>
<protein>
    <submittedName>
        <fullName evidence="1">Uncharacterized protein</fullName>
    </submittedName>
</protein>
<evidence type="ECO:0000313" key="1">
    <source>
        <dbReference type="EMBL" id="JAD79679.1"/>
    </source>
</evidence>